<evidence type="ECO:0000259" key="1">
    <source>
        <dbReference type="Pfam" id="PF13622"/>
    </source>
</evidence>
<proteinExistence type="predicted"/>
<dbReference type="SUPFAM" id="SSF54637">
    <property type="entry name" value="Thioesterase/thiol ester dehydrase-isomerase"/>
    <property type="match status" value="2"/>
</dbReference>
<dbReference type="Proteomes" id="UP001596303">
    <property type="component" value="Unassembled WGS sequence"/>
</dbReference>
<organism evidence="3 4">
    <name type="scientific">Ponticaulis profundi</name>
    <dbReference type="NCBI Taxonomy" id="2665222"/>
    <lineage>
        <taxon>Bacteria</taxon>
        <taxon>Pseudomonadati</taxon>
        <taxon>Pseudomonadota</taxon>
        <taxon>Alphaproteobacteria</taxon>
        <taxon>Hyphomonadales</taxon>
        <taxon>Hyphomonadaceae</taxon>
        <taxon>Ponticaulis</taxon>
    </lineage>
</organism>
<comment type="caution">
    <text evidence="3">The sequence shown here is derived from an EMBL/GenBank/DDBJ whole genome shotgun (WGS) entry which is preliminary data.</text>
</comment>
<feature type="domain" description="Acyl-CoA thioesterase-like N-terminal HotDog" evidence="1">
    <location>
        <begin position="19"/>
        <end position="99"/>
    </location>
</feature>
<dbReference type="InterPro" id="IPR049450">
    <property type="entry name" value="ACOT8-like_C"/>
</dbReference>
<dbReference type="InterPro" id="IPR042171">
    <property type="entry name" value="Acyl-CoA_hotdog"/>
</dbReference>
<dbReference type="Pfam" id="PF13622">
    <property type="entry name" value="4HBT_3"/>
    <property type="match status" value="1"/>
</dbReference>
<dbReference type="Pfam" id="PF20789">
    <property type="entry name" value="4HBT_3C"/>
    <property type="match status" value="1"/>
</dbReference>
<dbReference type="Gene3D" id="2.40.160.210">
    <property type="entry name" value="Acyl-CoA thioesterase, double hotdog domain"/>
    <property type="match status" value="1"/>
</dbReference>
<evidence type="ECO:0000313" key="3">
    <source>
        <dbReference type="EMBL" id="MFC6197751.1"/>
    </source>
</evidence>
<sequence>MEPYFELRGDKVIASPHTAGPWDPGMQHGGAPTGLITHIAENLPSDAPMMLTRLTVDMKRPIPLGELTVRTDITRQGRNIQAADITLIANDKEVCRAAILKVREAEFDMPESVRPPPADFPASEVQHEVRRFRGFNDGVTIYEASSAPAHMRRAAWFHIARPWLGDYPTTPSMRAAATGDYCNGFGSGLDFEKWTFINADLTIDFARKPVGEKIMLAANAWIGPEGRGISYGELADEQGFFGRATQCLVIDQRK</sequence>
<feature type="domain" description="Acyl-CoA thioesterase-like C-terminal" evidence="2">
    <location>
        <begin position="120"/>
        <end position="249"/>
    </location>
</feature>
<reference evidence="4" key="1">
    <citation type="journal article" date="2019" name="Int. J. Syst. Evol. Microbiol.">
        <title>The Global Catalogue of Microorganisms (GCM) 10K type strain sequencing project: providing services to taxonomists for standard genome sequencing and annotation.</title>
        <authorList>
            <consortium name="The Broad Institute Genomics Platform"/>
            <consortium name="The Broad Institute Genome Sequencing Center for Infectious Disease"/>
            <person name="Wu L."/>
            <person name="Ma J."/>
        </authorList>
    </citation>
    <scope>NUCLEOTIDE SEQUENCE [LARGE SCALE GENOMIC DNA]</scope>
    <source>
        <strain evidence="4">CGMCC-1.15741</strain>
    </source>
</reference>
<accession>A0ABW1S938</accession>
<dbReference type="RefSeq" id="WP_377377084.1">
    <property type="nucleotide sequence ID" value="NZ_JBHSSW010000005.1"/>
</dbReference>
<dbReference type="InterPro" id="IPR049449">
    <property type="entry name" value="TesB_ACOT8-like_N"/>
</dbReference>
<evidence type="ECO:0000259" key="2">
    <source>
        <dbReference type="Pfam" id="PF20789"/>
    </source>
</evidence>
<gene>
    <name evidence="3" type="ORF">ACFQDM_06655</name>
</gene>
<dbReference type="InterPro" id="IPR029069">
    <property type="entry name" value="HotDog_dom_sf"/>
</dbReference>
<keyword evidence="4" id="KW-1185">Reference proteome</keyword>
<name>A0ABW1S938_9PROT</name>
<protein>
    <submittedName>
        <fullName evidence="3">Thioesterase family protein</fullName>
    </submittedName>
</protein>
<dbReference type="EMBL" id="JBHSSW010000005">
    <property type="protein sequence ID" value="MFC6197751.1"/>
    <property type="molecule type" value="Genomic_DNA"/>
</dbReference>
<evidence type="ECO:0000313" key="4">
    <source>
        <dbReference type="Proteomes" id="UP001596303"/>
    </source>
</evidence>